<keyword evidence="9" id="KW-1185">Reference proteome</keyword>
<feature type="binding site" evidence="6">
    <location>
        <position position="104"/>
    </location>
    <ligand>
        <name>(6R)-10-formyltetrahydrofolate</name>
        <dbReference type="ChEBI" id="CHEBI:195366"/>
    </ligand>
</feature>
<evidence type="ECO:0000256" key="1">
    <source>
        <dbReference type="ARBA" id="ARBA00005054"/>
    </source>
</evidence>
<dbReference type="Proteomes" id="UP001595814">
    <property type="component" value="Unassembled WGS sequence"/>
</dbReference>
<evidence type="ECO:0000256" key="3">
    <source>
        <dbReference type="ARBA" id="ARBA00022755"/>
    </source>
</evidence>
<feature type="active site" description="Proton donor" evidence="6">
    <location>
        <position position="106"/>
    </location>
</feature>
<comment type="pathway">
    <text evidence="1 6">Purine metabolism; IMP biosynthesis via de novo pathway; N(2)-formyl-N(1)-(5-phospho-D-ribosyl)glycinamide from N(1)-(5-phospho-D-ribosyl)glycinamide (10-formyl THF route): step 1/1.</text>
</comment>
<dbReference type="EMBL" id="JBHSAW010000004">
    <property type="protein sequence ID" value="MFC4095701.1"/>
    <property type="molecule type" value="Genomic_DNA"/>
</dbReference>
<evidence type="ECO:0000256" key="2">
    <source>
        <dbReference type="ARBA" id="ARBA00022679"/>
    </source>
</evidence>
<sequence length="191" mass="21536">METKKIVLFASGSGSNVENIFNYFQTKPGVEISCVLTNKRDAQVIDRCNRLKINALYFNRYSFYHTGFVCSVLKNLKPDLIVLAGFLWKIPQDLIDAFPQKIVNIHPALLPKYGGKGMYGAHVHKAVKENAETETGITIHYVNEHYDEGAIIQQAKTTLVEGDTPESIAAKVHELEYEHFPKVIEQLLKEG</sequence>
<name>A0ABV8JNP0_9FLAO</name>
<evidence type="ECO:0000256" key="4">
    <source>
        <dbReference type="ARBA" id="ARBA00038440"/>
    </source>
</evidence>
<dbReference type="HAMAP" id="MF_01930">
    <property type="entry name" value="PurN"/>
    <property type="match status" value="1"/>
</dbReference>
<feature type="binding site" evidence="6">
    <location>
        <begin position="14"/>
        <end position="16"/>
    </location>
    <ligand>
        <name>N(1)-(5-phospho-beta-D-ribosyl)glycinamide</name>
        <dbReference type="ChEBI" id="CHEBI:143788"/>
    </ligand>
</feature>
<comment type="function">
    <text evidence="6">Catalyzes the transfer of a formyl group from 10-formyltetrahydrofolate to 5-phospho-ribosyl-glycinamide (GAR), producing 5-phospho-ribosyl-N-formylglycinamide (FGAR) and tetrahydrofolate.</text>
</comment>
<proteinExistence type="inferred from homology"/>
<protein>
    <recommendedName>
        <fullName evidence="6">Phosphoribosylglycinamide formyltransferase</fullName>
        <ecNumber evidence="6">2.1.2.2</ecNumber>
    </recommendedName>
    <alternativeName>
        <fullName evidence="6">5'-phosphoribosylglycinamide transformylase</fullName>
    </alternativeName>
    <alternativeName>
        <fullName evidence="6">GAR transformylase</fullName>
        <shortName evidence="6">GART</shortName>
    </alternativeName>
</protein>
<dbReference type="InterPro" id="IPR004607">
    <property type="entry name" value="GART"/>
</dbReference>
<keyword evidence="2 6" id="KW-0808">Transferase</keyword>
<reference evidence="9" key="1">
    <citation type="journal article" date="2019" name="Int. J. Syst. Evol. Microbiol.">
        <title>The Global Catalogue of Microorganisms (GCM) 10K type strain sequencing project: providing services to taxonomists for standard genome sequencing and annotation.</title>
        <authorList>
            <consortium name="The Broad Institute Genomics Platform"/>
            <consortium name="The Broad Institute Genome Sequencing Center for Infectious Disease"/>
            <person name="Wu L."/>
            <person name="Ma J."/>
        </authorList>
    </citation>
    <scope>NUCLEOTIDE SEQUENCE [LARGE SCALE GENOMIC DNA]</scope>
    <source>
        <strain evidence="9">CECT 7477</strain>
    </source>
</reference>
<evidence type="ECO:0000256" key="5">
    <source>
        <dbReference type="ARBA" id="ARBA00047664"/>
    </source>
</evidence>
<evidence type="ECO:0000313" key="8">
    <source>
        <dbReference type="EMBL" id="MFC4095701.1"/>
    </source>
</evidence>
<dbReference type="InterPro" id="IPR001555">
    <property type="entry name" value="GART_AS"/>
</dbReference>
<comment type="catalytic activity">
    <reaction evidence="5 6">
        <text>N(1)-(5-phospho-beta-D-ribosyl)glycinamide + (6R)-10-formyltetrahydrofolate = N(2)-formyl-N(1)-(5-phospho-beta-D-ribosyl)glycinamide + (6S)-5,6,7,8-tetrahydrofolate + H(+)</text>
        <dbReference type="Rhea" id="RHEA:15053"/>
        <dbReference type="ChEBI" id="CHEBI:15378"/>
        <dbReference type="ChEBI" id="CHEBI:57453"/>
        <dbReference type="ChEBI" id="CHEBI:143788"/>
        <dbReference type="ChEBI" id="CHEBI:147286"/>
        <dbReference type="ChEBI" id="CHEBI:195366"/>
        <dbReference type="EC" id="2.1.2.2"/>
    </reaction>
</comment>
<dbReference type="InterPro" id="IPR002376">
    <property type="entry name" value="Formyl_transf_N"/>
</dbReference>
<keyword evidence="3 6" id="KW-0658">Purine biosynthesis</keyword>
<comment type="caution">
    <text evidence="8">The sequence shown here is derived from an EMBL/GenBank/DDBJ whole genome shotgun (WGS) entry which is preliminary data.</text>
</comment>
<dbReference type="InterPro" id="IPR036477">
    <property type="entry name" value="Formyl_transf_N_sf"/>
</dbReference>
<dbReference type="RefSeq" id="WP_192460643.1">
    <property type="nucleotide sequence ID" value="NZ_JACYFJ010000001.1"/>
</dbReference>
<evidence type="ECO:0000313" key="9">
    <source>
        <dbReference type="Proteomes" id="UP001595814"/>
    </source>
</evidence>
<dbReference type="GO" id="GO:0004644">
    <property type="term" value="F:phosphoribosylglycinamide formyltransferase activity"/>
    <property type="evidence" value="ECO:0007669"/>
    <property type="project" value="UniProtKB-EC"/>
</dbReference>
<dbReference type="Pfam" id="PF00551">
    <property type="entry name" value="Formyl_trans_N"/>
    <property type="match status" value="1"/>
</dbReference>
<dbReference type="Gene3D" id="3.40.50.170">
    <property type="entry name" value="Formyl transferase, N-terminal domain"/>
    <property type="match status" value="1"/>
</dbReference>
<dbReference type="PANTHER" id="PTHR43369">
    <property type="entry name" value="PHOSPHORIBOSYLGLYCINAMIDE FORMYLTRANSFERASE"/>
    <property type="match status" value="1"/>
</dbReference>
<gene>
    <name evidence="6" type="primary">purN</name>
    <name evidence="8" type="ORF">ACFOUT_07430</name>
</gene>
<feature type="site" description="Raises pKa of active site His" evidence="6">
    <location>
        <position position="147"/>
    </location>
</feature>
<organism evidence="8 9">
    <name type="scientific">Euzebyella saccharophila</name>
    <dbReference type="NCBI Taxonomy" id="679664"/>
    <lineage>
        <taxon>Bacteria</taxon>
        <taxon>Pseudomonadati</taxon>
        <taxon>Bacteroidota</taxon>
        <taxon>Flavobacteriia</taxon>
        <taxon>Flavobacteriales</taxon>
        <taxon>Flavobacteriaceae</taxon>
        <taxon>Euzebyella</taxon>
    </lineage>
</organism>
<dbReference type="EC" id="2.1.2.2" evidence="6"/>
<accession>A0ABV8JNP0</accession>
<dbReference type="PROSITE" id="PS00373">
    <property type="entry name" value="GART"/>
    <property type="match status" value="1"/>
</dbReference>
<comment type="similarity">
    <text evidence="4 6">Belongs to the GART family.</text>
</comment>
<evidence type="ECO:0000259" key="7">
    <source>
        <dbReference type="Pfam" id="PF00551"/>
    </source>
</evidence>
<dbReference type="PANTHER" id="PTHR43369:SF2">
    <property type="entry name" value="PHOSPHORIBOSYLGLYCINAMIDE FORMYLTRANSFERASE"/>
    <property type="match status" value="1"/>
</dbReference>
<comment type="caution">
    <text evidence="6">Lacks conserved residue(s) required for the propagation of feature annotation.</text>
</comment>
<dbReference type="SUPFAM" id="SSF53328">
    <property type="entry name" value="Formyltransferase"/>
    <property type="match status" value="1"/>
</dbReference>
<feature type="domain" description="Formyl transferase N-terminal" evidence="7">
    <location>
        <begin position="4"/>
        <end position="184"/>
    </location>
</feature>
<dbReference type="CDD" id="cd08645">
    <property type="entry name" value="FMT_core_GART"/>
    <property type="match status" value="1"/>
</dbReference>
<evidence type="ECO:0000256" key="6">
    <source>
        <dbReference type="HAMAP-Rule" id="MF_01930"/>
    </source>
</evidence>